<accession>A0A9X2V8C2</accession>
<evidence type="ECO:0000313" key="1">
    <source>
        <dbReference type="EMBL" id="MCS4122761.1"/>
    </source>
</evidence>
<dbReference type="Proteomes" id="UP001155144">
    <property type="component" value="Unassembled WGS sequence"/>
</dbReference>
<sequence>MIVVADTGPVIALAKLDRIDLLGVFEADILVPPVSDASC</sequence>
<organism evidence="1 2">
    <name type="scientific">Salinibacter ruber</name>
    <dbReference type="NCBI Taxonomy" id="146919"/>
    <lineage>
        <taxon>Bacteria</taxon>
        <taxon>Pseudomonadati</taxon>
        <taxon>Rhodothermota</taxon>
        <taxon>Rhodothermia</taxon>
        <taxon>Rhodothermales</taxon>
        <taxon>Salinibacteraceae</taxon>
        <taxon>Salinibacter</taxon>
    </lineage>
</organism>
<evidence type="ECO:0000313" key="2">
    <source>
        <dbReference type="Proteomes" id="UP001155144"/>
    </source>
</evidence>
<name>A0A9X2V8C2_9BACT</name>
<comment type="caution">
    <text evidence="1">The sequence shown here is derived from an EMBL/GenBank/DDBJ whole genome shotgun (WGS) entry which is preliminary data.</text>
</comment>
<protein>
    <submittedName>
        <fullName evidence="1">Nucleic acid-binding protein</fullName>
    </submittedName>
</protein>
<dbReference type="AlphaFoldDB" id="A0A9X2V8C2"/>
<proteinExistence type="predicted"/>
<reference evidence="1" key="1">
    <citation type="submission" date="2022-08" db="EMBL/GenBank/DDBJ databases">
        <title>Genomic Encyclopedia of Type Strains, Phase V (KMG-V): Genome sequencing to study the core and pangenomes of soil and plant-associated prokaryotes.</title>
        <authorList>
            <person name="Whitman W."/>
        </authorList>
    </citation>
    <scope>NUCLEOTIDE SEQUENCE</scope>
    <source>
        <strain evidence="1">SP3026</strain>
    </source>
</reference>
<dbReference type="EMBL" id="JANUBL010000009">
    <property type="protein sequence ID" value="MCS4122761.1"/>
    <property type="molecule type" value="Genomic_DNA"/>
</dbReference>
<gene>
    <name evidence="1" type="ORF">GGP45_003128</name>
</gene>